<dbReference type="AlphaFoldDB" id="A0A6V7V4C1"/>
<protein>
    <submittedName>
        <fullName evidence="1">Uncharacterized protein</fullName>
    </submittedName>
</protein>
<reference evidence="1 2" key="1">
    <citation type="submission" date="2020-08" db="EMBL/GenBank/DDBJ databases">
        <authorList>
            <person name="Koutsovoulos G."/>
            <person name="Danchin GJ E."/>
        </authorList>
    </citation>
    <scope>NUCLEOTIDE SEQUENCE [LARGE SCALE GENOMIC DNA]</scope>
</reference>
<gene>
    <name evidence="1" type="ORF">MENT_LOCUS20460</name>
</gene>
<proteinExistence type="predicted"/>
<evidence type="ECO:0000313" key="2">
    <source>
        <dbReference type="Proteomes" id="UP000580250"/>
    </source>
</evidence>
<dbReference type="OrthoDB" id="265776at2759"/>
<evidence type="ECO:0000313" key="1">
    <source>
        <dbReference type="EMBL" id="CAD2169139.1"/>
    </source>
</evidence>
<name>A0A6V7V4C1_MELEN</name>
<organism evidence="1 2">
    <name type="scientific">Meloidogyne enterolobii</name>
    <name type="common">Root-knot nematode worm</name>
    <name type="synonym">Meloidogyne mayaguensis</name>
    <dbReference type="NCBI Taxonomy" id="390850"/>
    <lineage>
        <taxon>Eukaryota</taxon>
        <taxon>Metazoa</taxon>
        <taxon>Ecdysozoa</taxon>
        <taxon>Nematoda</taxon>
        <taxon>Chromadorea</taxon>
        <taxon>Rhabditida</taxon>
        <taxon>Tylenchina</taxon>
        <taxon>Tylenchomorpha</taxon>
        <taxon>Tylenchoidea</taxon>
        <taxon>Meloidogynidae</taxon>
        <taxon>Meloidogyninae</taxon>
        <taxon>Meloidogyne</taxon>
    </lineage>
</organism>
<accession>A0A6V7V4C1</accession>
<comment type="caution">
    <text evidence="1">The sequence shown here is derived from an EMBL/GenBank/DDBJ whole genome shotgun (WGS) entry which is preliminary data.</text>
</comment>
<dbReference type="Proteomes" id="UP000580250">
    <property type="component" value="Unassembled WGS sequence"/>
</dbReference>
<sequence length="146" mass="17025">MVACKINPDGQSYIVPDNVVLESYSQLNDFTIFEIPGENKQHEQKLIIAIVNYVFDGKIFGEPYLSFLFRDMKYDKLCFDLMRDGAFLLPRHFCNINYDFKIILLNFDGFPLYSLQNSDGNVYCSQTNKHYNPTAMRPFSNSYVDK</sequence>
<dbReference type="EMBL" id="CAJEWN010000149">
    <property type="protein sequence ID" value="CAD2169139.1"/>
    <property type="molecule type" value="Genomic_DNA"/>
</dbReference>